<proteinExistence type="inferred from homology"/>
<dbReference type="STRING" id="1167006.UWK_01579"/>
<sequence length="306" mass="32645">MTPKSKALLAGLKDHDPRAIGRAISAVENNGMEAAEILSALDQDLIDNVLVLGITGPPGAGKSTLTSSLIRTLREQRKRVGIIAVDPSSPISGGAILGDRIRMMDHALDPDVVVRSMATRGRLGGLCASAGAAVRIMAASGCEVILIETVGVGQSEMDIVRLADITLMVLAPGFGDDIQAMKAGLLEVADFLVVNKSDIAGAEALCMDMEQIFSAKEEESAIKRVLKTIATDNAGIAELLNTVNRFSSYIKTNGIKEKRRGRALEAETLDWVFEILRPGLKQAISECSERSDPRVRAQELIDTLNL</sequence>
<dbReference type="Proteomes" id="UP000011721">
    <property type="component" value="Chromosome"/>
</dbReference>
<dbReference type="KEGG" id="dsf:UWK_01579"/>
<dbReference type="Pfam" id="PF03308">
    <property type="entry name" value="MeaB"/>
    <property type="match status" value="1"/>
</dbReference>
<keyword evidence="4" id="KW-0342">GTP-binding</keyword>
<keyword evidence="3" id="KW-0378">Hydrolase</keyword>
<dbReference type="PANTHER" id="PTHR43087">
    <property type="entry name" value="LYSINE/ARGININE/ORNITHINE TRANSPORT SYSTEM KINASE"/>
    <property type="match status" value="1"/>
</dbReference>
<dbReference type="InterPro" id="IPR052040">
    <property type="entry name" value="GTPase/Isobutyryl-CoA_mutase"/>
</dbReference>
<dbReference type="GO" id="GO:0003924">
    <property type="term" value="F:GTPase activity"/>
    <property type="evidence" value="ECO:0007669"/>
    <property type="project" value="InterPro"/>
</dbReference>
<evidence type="ECO:0000313" key="6">
    <source>
        <dbReference type="EMBL" id="AGF78137.1"/>
    </source>
</evidence>
<evidence type="ECO:0000256" key="2">
    <source>
        <dbReference type="ARBA" id="ARBA00022741"/>
    </source>
</evidence>
<keyword evidence="7" id="KW-1185">Reference proteome</keyword>
<gene>
    <name evidence="6" type="ordered locus">UWK_01579</name>
</gene>
<name>M1P901_DESSD</name>
<evidence type="ECO:0000256" key="3">
    <source>
        <dbReference type="ARBA" id="ARBA00022801"/>
    </source>
</evidence>
<evidence type="ECO:0000256" key="1">
    <source>
        <dbReference type="ARBA" id="ARBA00009625"/>
    </source>
</evidence>
<dbReference type="PANTHER" id="PTHR43087:SF1">
    <property type="entry name" value="LAO_AO TRANSPORT SYSTEM ATPASE"/>
    <property type="match status" value="1"/>
</dbReference>
<dbReference type="InterPro" id="IPR005129">
    <property type="entry name" value="GTPase_ArgK"/>
</dbReference>
<keyword evidence="5" id="KW-0143">Chaperone</keyword>
<dbReference type="AlphaFoldDB" id="M1P901"/>
<dbReference type="SUPFAM" id="SSF52540">
    <property type="entry name" value="P-loop containing nucleoside triphosphate hydrolases"/>
    <property type="match status" value="1"/>
</dbReference>
<protein>
    <submittedName>
        <fullName evidence="6">LAO/AO transport system ATPase</fullName>
    </submittedName>
</protein>
<dbReference type="NCBIfam" id="TIGR00750">
    <property type="entry name" value="lao"/>
    <property type="match status" value="1"/>
</dbReference>
<dbReference type="GO" id="GO:0005525">
    <property type="term" value="F:GTP binding"/>
    <property type="evidence" value="ECO:0007669"/>
    <property type="project" value="UniProtKB-KW"/>
</dbReference>
<organism evidence="6 7">
    <name type="scientific">Desulfocapsa sulfexigens (strain DSM 10523 / SB164P1)</name>
    <dbReference type="NCBI Taxonomy" id="1167006"/>
    <lineage>
        <taxon>Bacteria</taxon>
        <taxon>Pseudomonadati</taxon>
        <taxon>Thermodesulfobacteriota</taxon>
        <taxon>Desulfobulbia</taxon>
        <taxon>Desulfobulbales</taxon>
        <taxon>Desulfocapsaceae</taxon>
        <taxon>Desulfocapsa</taxon>
    </lineage>
</organism>
<dbReference type="EMBL" id="CP003985">
    <property type="protein sequence ID" value="AGF78137.1"/>
    <property type="molecule type" value="Genomic_DNA"/>
</dbReference>
<evidence type="ECO:0000313" key="7">
    <source>
        <dbReference type="Proteomes" id="UP000011721"/>
    </source>
</evidence>
<evidence type="ECO:0000256" key="5">
    <source>
        <dbReference type="ARBA" id="ARBA00023186"/>
    </source>
</evidence>
<keyword evidence="2" id="KW-0547">Nucleotide-binding</keyword>
<reference evidence="7" key="1">
    <citation type="journal article" date="2013" name="Stand. Genomic Sci.">
        <title>Complete genome sequence of Desulfocapsa sulfexigens, a marine deltaproteobacterium specialized in disproportionating inorganic sulfur compounds.</title>
        <authorList>
            <person name="Finster K.W."/>
            <person name="Kjeldsen K.U."/>
            <person name="Kube M."/>
            <person name="Reinhardt R."/>
            <person name="Mussmann M."/>
            <person name="Amann R."/>
            <person name="Schreiber L."/>
        </authorList>
    </citation>
    <scope>NUCLEOTIDE SEQUENCE [LARGE SCALE GENOMIC DNA]</scope>
    <source>
        <strain evidence="7">DSM 10523 / SB164P1</strain>
    </source>
</reference>
<dbReference type="Gene3D" id="3.40.50.300">
    <property type="entry name" value="P-loop containing nucleotide triphosphate hydrolases"/>
    <property type="match status" value="1"/>
</dbReference>
<dbReference type="eggNOG" id="COG1703">
    <property type="taxonomic scope" value="Bacteria"/>
</dbReference>
<dbReference type="HOGENOM" id="CLU_043725_1_1_7"/>
<evidence type="ECO:0000256" key="4">
    <source>
        <dbReference type="ARBA" id="ARBA00023134"/>
    </source>
</evidence>
<accession>M1P901</accession>
<dbReference type="PATRIC" id="fig|1167006.5.peg.1739"/>
<dbReference type="RefSeq" id="WP_015403828.1">
    <property type="nucleotide sequence ID" value="NC_020304.1"/>
</dbReference>
<comment type="similarity">
    <text evidence="1">Belongs to the SIMIBI class G3E GTPase family. ArgK/MeaB subfamily.</text>
</comment>
<dbReference type="InterPro" id="IPR027417">
    <property type="entry name" value="P-loop_NTPase"/>
</dbReference>